<name>H1KZG1_9EURY</name>
<dbReference type="Pfam" id="PF12717">
    <property type="entry name" value="Cnd1"/>
    <property type="match status" value="1"/>
</dbReference>
<dbReference type="Proteomes" id="UP000003706">
    <property type="component" value="Unassembled WGS sequence"/>
</dbReference>
<protein>
    <recommendedName>
        <fullName evidence="1">Condensin complex subunit 1 C-terminal domain-containing protein</fullName>
    </recommendedName>
</protein>
<accession>H1KZG1</accession>
<dbReference type="OrthoDB" id="60614at2157"/>
<evidence type="ECO:0000313" key="3">
    <source>
        <dbReference type="Proteomes" id="UP000003706"/>
    </source>
</evidence>
<evidence type="ECO:0000313" key="2">
    <source>
        <dbReference type="EMBL" id="EHP85969.1"/>
    </source>
</evidence>
<dbReference type="SUPFAM" id="SSF48371">
    <property type="entry name" value="ARM repeat"/>
    <property type="match status" value="2"/>
</dbReference>
<sequence length="1029" mass="120579">MTPFNSNFNESQANNINIINRLSNSDDWKDRSTAALLFSKVDDVNELRSGVECMIMLLHDKNLIVRANMIRSLRKLMPKYSHILKPLIPSIYILANFENKSISRCAKSLLSMIPPQIIKKRVVELTNNLYSENGLDRVEAIWGLFAISTISPEYVRDSLPELLTLSIYEEYELLRICSIALLEELDNKETKLIFNRKNMLLFCGIKSKYNLNSQNSEEIACVLMKMYFSTLKSEDLEKVLEFLNHNDYMIKLLSVAIIGKNANTLIALCDTEEIERILMKLIENLNSSYTTIKAISLLSFARILSYMSNSKYTSKFLEGAKTFLKENFILKACALGALSLTYKKCKAADFRYKIKKLVEDVDMGEVIKEHLLCYFMGISLLIKLYGEDVFNILNSCIHPCVDDKFIENLKQKNPSKYKFIFKELKNGLNSSNWICRNVSVKLMGNMACLFPNFVNLYTLLIKNHLLTDNMWITRLTSVWVLRVINHLDELNFSKKDYLDILEYVDDYYWEVRFEYIMFYIELLNKHPEILKDEKLKNALISSITTKYLIDKSHIIRKMCKFILQKIPEMGEILEYFNKNYNEKLKILQSMIENPMLRKSAFMRLKTILKRGIKDNNEELINRVLEFINGKYYKEMAYILHELVLLYNKHEIAKEIVDTIKSKHPGIVKYREDILFTLLGELLVIQRKNALKELKDYTTVGFPISKTILYRLKKMVVYDVVDEDIIQLTIKILEKVGDEEAKQLIKERKEIISGIREYTLSLSEILQRNKNWRDVYALIEHTPEEYITHLENDSLLNLINLLREDDGILLKIRVMDSLLQLIEEENPNIMNFIDNNYNAIFNTIHELINHRYFMVSKNSERLMRLLLIKKPSLFNRWILSKTDINNYIPTIKKFLNDTHPTIKMEMLNVVEHLLNLGYEGVNTLLPELLNLIDDEKWAVKRRLISIIPKLTIKDEDIDNIICKCIDALEKCENDFVMYILRLLNQLPPSKRYAEDVVNTLNKFIDNCDFDDITNSILEKYNNIIKGENND</sequence>
<dbReference type="RefSeq" id="WP_007044616.1">
    <property type="nucleotide sequence ID" value="NZ_AGJL01000028.1"/>
</dbReference>
<comment type="caution">
    <text evidence="2">The sequence shown here is derived from an EMBL/GenBank/DDBJ whole genome shotgun (WGS) entry which is preliminary data.</text>
</comment>
<dbReference type="EMBL" id="AGJL01000028">
    <property type="protein sequence ID" value="EHP85969.1"/>
    <property type="molecule type" value="Genomic_DNA"/>
</dbReference>
<keyword evidence="3" id="KW-1185">Reference proteome</keyword>
<feature type="domain" description="Condensin complex subunit 1 C-terminal" evidence="1">
    <location>
        <begin position="883"/>
        <end position="1001"/>
    </location>
</feature>
<evidence type="ECO:0000259" key="1">
    <source>
        <dbReference type="Pfam" id="PF12717"/>
    </source>
</evidence>
<proteinExistence type="predicted"/>
<dbReference type="InterPro" id="IPR016024">
    <property type="entry name" value="ARM-type_fold"/>
</dbReference>
<dbReference type="InterPro" id="IPR032682">
    <property type="entry name" value="Cnd1_C"/>
</dbReference>
<dbReference type="STRING" id="647171.MetfoDRAFT_1184"/>
<dbReference type="Gene3D" id="1.25.10.10">
    <property type="entry name" value="Leucine-rich Repeat Variant"/>
    <property type="match status" value="2"/>
</dbReference>
<reference evidence="2 3" key="1">
    <citation type="submission" date="2011-09" db="EMBL/GenBank/DDBJ databases">
        <title>The draft genome of Methanotorris formicicus Mc-S-70.</title>
        <authorList>
            <consortium name="US DOE Joint Genome Institute (JGI-PGF)"/>
            <person name="Lucas S."/>
            <person name="Han J."/>
            <person name="Lapidus A."/>
            <person name="Cheng J.-F."/>
            <person name="Goodwin L."/>
            <person name="Pitluck S."/>
            <person name="Peters L."/>
            <person name="Land M.L."/>
            <person name="Hauser L."/>
            <person name="Sieprawska-Lupa M."/>
            <person name="Takai K."/>
            <person name="Miyazaki J."/>
            <person name="Whitman W."/>
            <person name="Woyke T.J."/>
        </authorList>
    </citation>
    <scope>NUCLEOTIDE SEQUENCE [LARGE SCALE GENOMIC DNA]</scope>
    <source>
        <strain evidence="2 3">Mc-S-70</strain>
    </source>
</reference>
<gene>
    <name evidence="2" type="ORF">MetfoDRAFT_1184</name>
</gene>
<dbReference type="InterPro" id="IPR011989">
    <property type="entry name" value="ARM-like"/>
</dbReference>
<organism evidence="2 3">
    <name type="scientific">Methanotorris formicicus Mc-S-70</name>
    <dbReference type="NCBI Taxonomy" id="647171"/>
    <lineage>
        <taxon>Archaea</taxon>
        <taxon>Methanobacteriati</taxon>
        <taxon>Methanobacteriota</taxon>
        <taxon>Methanomada group</taxon>
        <taxon>Methanococci</taxon>
        <taxon>Methanococcales</taxon>
        <taxon>Methanocaldococcaceae</taxon>
        <taxon>Methanotorris</taxon>
    </lineage>
</organism>
<dbReference type="AlphaFoldDB" id="H1KZG1"/>